<protein>
    <recommendedName>
        <fullName evidence="3">Ankyrin repeat domain-containing protein</fullName>
    </recommendedName>
</protein>
<evidence type="ECO:0008006" key="3">
    <source>
        <dbReference type="Google" id="ProtNLM"/>
    </source>
</evidence>
<dbReference type="Gene3D" id="1.25.40.20">
    <property type="entry name" value="Ankyrin repeat-containing domain"/>
    <property type="match status" value="1"/>
</dbReference>
<dbReference type="InterPro" id="IPR036770">
    <property type="entry name" value="Ankyrin_rpt-contain_sf"/>
</dbReference>
<name>A0ABP8DRH9_9ACTN</name>
<evidence type="ECO:0000313" key="1">
    <source>
        <dbReference type="EMBL" id="GAA4262057.1"/>
    </source>
</evidence>
<keyword evidence="2" id="KW-1185">Reference proteome</keyword>
<proteinExistence type="predicted"/>
<comment type="caution">
    <text evidence="1">The sequence shown here is derived from an EMBL/GenBank/DDBJ whole genome shotgun (WGS) entry which is preliminary data.</text>
</comment>
<reference evidence="2" key="1">
    <citation type="journal article" date="2019" name="Int. J. Syst. Evol. Microbiol.">
        <title>The Global Catalogue of Microorganisms (GCM) 10K type strain sequencing project: providing services to taxonomists for standard genome sequencing and annotation.</title>
        <authorList>
            <consortium name="The Broad Institute Genomics Platform"/>
            <consortium name="The Broad Institute Genome Sequencing Center for Infectious Disease"/>
            <person name="Wu L."/>
            <person name="Ma J."/>
        </authorList>
    </citation>
    <scope>NUCLEOTIDE SEQUENCE [LARGE SCALE GENOMIC DNA]</scope>
    <source>
        <strain evidence="2">JCM 17441</strain>
    </source>
</reference>
<sequence length="495" mass="52794">MTRAQIAAAAQRRAAGDWSGACAVAGIGSEVDLPAVAREAGAEVAAAVEDDLRHLVPDLLRWHVLRLQYHSARVDWRFGVATFHTRHVVPLSEHGERALYLAAHGHGGPFSVRSASAAGPSRFVLRFGAPPGSARPMSLAGLRELWDARETPGLLARCGGRTRLPFFAPDGARQEGTGPEAVTERAWRLFEAGRPEDALREAGIDLDLDDSAQGWHFTVGPSLQPAAATLASAARRAAARAGVPAVWSRGGRNRILWLDRLDVPDRPRLRIVDAVRAQHEPAVELPLTEVFWPEDFRDLVDGRIAPSGLHPLVAAALFPSLPPDDVTGPAPMAVPGPTRVRCDGAWHVAEFRDGVLTGPHSPAELDREKAMLALGGPPPVGCAGAHVAWRGGPSRPPRVFNAVRRELMRRAGAGEADTVEAMLDAGVDPHCRDGDGRTLLHLLACLVPDEAALRLLPRLLAAGLDPRTEDRHGQTPAAVAERAGAHPSLVAALRV</sequence>
<dbReference type="EMBL" id="BAABAT010000049">
    <property type="protein sequence ID" value="GAA4262057.1"/>
    <property type="molecule type" value="Genomic_DNA"/>
</dbReference>
<dbReference type="SUPFAM" id="SSF48403">
    <property type="entry name" value="Ankyrin repeat"/>
    <property type="match status" value="1"/>
</dbReference>
<accession>A0ABP8DRH9</accession>
<evidence type="ECO:0000313" key="2">
    <source>
        <dbReference type="Proteomes" id="UP001500620"/>
    </source>
</evidence>
<dbReference type="Proteomes" id="UP001500620">
    <property type="component" value="Unassembled WGS sequence"/>
</dbReference>
<organism evidence="1 2">
    <name type="scientific">Dactylosporangium darangshiense</name>
    <dbReference type="NCBI Taxonomy" id="579108"/>
    <lineage>
        <taxon>Bacteria</taxon>
        <taxon>Bacillati</taxon>
        <taxon>Actinomycetota</taxon>
        <taxon>Actinomycetes</taxon>
        <taxon>Micromonosporales</taxon>
        <taxon>Micromonosporaceae</taxon>
        <taxon>Dactylosporangium</taxon>
    </lineage>
</organism>
<gene>
    <name evidence="1" type="ORF">GCM10022255_097310</name>
</gene>